<proteinExistence type="predicted"/>
<dbReference type="PANTHER" id="PTHR34220:SF9">
    <property type="entry name" value="SIGNAL TRANSDUCTION HISTIDINE KINASE INTERNAL REGION DOMAIN-CONTAINING PROTEIN"/>
    <property type="match status" value="1"/>
</dbReference>
<dbReference type="GO" id="GO:0000155">
    <property type="term" value="F:phosphorelay sensor kinase activity"/>
    <property type="evidence" value="ECO:0007669"/>
    <property type="project" value="InterPro"/>
</dbReference>
<feature type="transmembrane region" description="Helical" evidence="1">
    <location>
        <begin position="140"/>
        <end position="159"/>
    </location>
</feature>
<evidence type="ECO:0000256" key="1">
    <source>
        <dbReference type="SAM" id="Phobius"/>
    </source>
</evidence>
<organism evidence="3 4">
    <name type="scientific">Aquimonas voraii</name>
    <dbReference type="NCBI Taxonomy" id="265719"/>
    <lineage>
        <taxon>Bacteria</taxon>
        <taxon>Pseudomonadati</taxon>
        <taxon>Pseudomonadota</taxon>
        <taxon>Gammaproteobacteria</taxon>
        <taxon>Lysobacterales</taxon>
        <taxon>Lysobacteraceae</taxon>
        <taxon>Aquimonas</taxon>
    </lineage>
</organism>
<dbReference type="Proteomes" id="UP000199603">
    <property type="component" value="Unassembled WGS sequence"/>
</dbReference>
<accession>A0A1G6WRM4</accession>
<dbReference type="EMBL" id="FNAG01000005">
    <property type="protein sequence ID" value="SDD68532.1"/>
    <property type="molecule type" value="Genomic_DNA"/>
</dbReference>
<dbReference type="Pfam" id="PF06580">
    <property type="entry name" value="His_kinase"/>
    <property type="match status" value="1"/>
</dbReference>
<evidence type="ECO:0000313" key="3">
    <source>
        <dbReference type="EMBL" id="SDD68532.1"/>
    </source>
</evidence>
<feature type="domain" description="Signal transduction histidine kinase internal region" evidence="2">
    <location>
        <begin position="182"/>
        <end position="261"/>
    </location>
</feature>
<protein>
    <submittedName>
        <fullName evidence="3">Histidine kinase</fullName>
    </submittedName>
</protein>
<dbReference type="GO" id="GO:0016020">
    <property type="term" value="C:membrane"/>
    <property type="evidence" value="ECO:0007669"/>
    <property type="project" value="InterPro"/>
</dbReference>
<name>A0A1G6WRM4_9GAMM</name>
<feature type="transmembrane region" description="Helical" evidence="1">
    <location>
        <begin position="65"/>
        <end position="85"/>
    </location>
</feature>
<gene>
    <name evidence="3" type="ORF">SAMN04488509_105135</name>
</gene>
<keyword evidence="3" id="KW-0418">Kinase</keyword>
<evidence type="ECO:0000259" key="2">
    <source>
        <dbReference type="Pfam" id="PF06580"/>
    </source>
</evidence>
<dbReference type="InterPro" id="IPR036890">
    <property type="entry name" value="HATPase_C_sf"/>
</dbReference>
<dbReference type="OrthoDB" id="2514702at2"/>
<feature type="transmembrane region" description="Helical" evidence="1">
    <location>
        <begin position="97"/>
        <end position="120"/>
    </location>
</feature>
<dbReference type="Gene3D" id="3.30.565.10">
    <property type="entry name" value="Histidine kinase-like ATPase, C-terminal domain"/>
    <property type="match status" value="1"/>
</dbReference>
<keyword evidence="1" id="KW-1133">Transmembrane helix</keyword>
<keyword evidence="4" id="KW-1185">Reference proteome</keyword>
<dbReference type="AlphaFoldDB" id="A0A1G6WRM4"/>
<sequence length="384" mass="43158">MSRQPPTRPPSSEPERRRVRRQRLGWGLLLLSTALGFLTFTDRYLSRIAGGRSADLLRVLFEEMSGAWAAALLVPLMVMLARRFAVHGRDWLKHLGLHVGFAFAVGAAHTALSALLRTLLVDLPGFSDQSYVPDLQRVLLALPNQLIVYALVIAITHQIDRYRAARNRELEAERLRASLTEAQLEALRRQLEPHFLFTTLNAVSELIYSRPSAAEEMIRRLSALMKHAFAPAREHEATLAEELRVLDLYLDIMRLRFAERLFVQIDVPEALRGMRVPRLLLQPLLDAALRRSDEPEQTLVAVKLIAREIEGKLRLTVVDQSACSAEPESDIGLANAAERIRRLYGEGYGLRRRREPEGSAIDVDLPLQPGSATVTGRQRAIGLV</sequence>
<dbReference type="InterPro" id="IPR050640">
    <property type="entry name" value="Bact_2-comp_sensor_kinase"/>
</dbReference>
<reference evidence="3 4" key="1">
    <citation type="submission" date="2016-10" db="EMBL/GenBank/DDBJ databases">
        <authorList>
            <person name="de Groot N.N."/>
        </authorList>
    </citation>
    <scope>NUCLEOTIDE SEQUENCE [LARGE SCALE GENOMIC DNA]</scope>
    <source>
        <strain evidence="3 4">DSM 16957</strain>
    </source>
</reference>
<evidence type="ECO:0000313" key="4">
    <source>
        <dbReference type="Proteomes" id="UP000199603"/>
    </source>
</evidence>
<feature type="transmembrane region" description="Helical" evidence="1">
    <location>
        <begin position="24"/>
        <end position="45"/>
    </location>
</feature>
<dbReference type="RefSeq" id="WP_091242346.1">
    <property type="nucleotide sequence ID" value="NZ_FNAG01000005.1"/>
</dbReference>
<keyword evidence="1" id="KW-0472">Membrane</keyword>
<dbReference type="STRING" id="265719.SAMN04488509_105135"/>
<keyword evidence="1" id="KW-0812">Transmembrane</keyword>
<dbReference type="PANTHER" id="PTHR34220">
    <property type="entry name" value="SENSOR HISTIDINE KINASE YPDA"/>
    <property type="match status" value="1"/>
</dbReference>
<keyword evidence="3" id="KW-0808">Transferase</keyword>
<dbReference type="InterPro" id="IPR010559">
    <property type="entry name" value="Sig_transdc_His_kin_internal"/>
</dbReference>